<dbReference type="PROSITE" id="PS50994">
    <property type="entry name" value="INTEGRASE"/>
    <property type="match status" value="1"/>
</dbReference>
<feature type="domain" description="Integrase catalytic" evidence="1">
    <location>
        <begin position="32"/>
        <end position="189"/>
    </location>
</feature>
<proteinExistence type="predicted"/>
<accession>A0ABQ8LYD3</accession>
<dbReference type="Pfam" id="PF00665">
    <property type="entry name" value="rve"/>
    <property type="match status" value="1"/>
</dbReference>
<name>A0ABQ8LYD3_LABRO</name>
<evidence type="ECO:0000259" key="1">
    <source>
        <dbReference type="PROSITE" id="PS50994"/>
    </source>
</evidence>
<dbReference type="InterPro" id="IPR036397">
    <property type="entry name" value="RNaseH_sf"/>
</dbReference>
<protein>
    <submittedName>
        <fullName evidence="2">Retrovirus-related Pol polyprotein</fullName>
    </submittedName>
</protein>
<dbReference type="SUPFAM" id="SSF53098">
    <property type="entry name" value="Ribonuclease H-like"/>
    <property type="match status" value="1"/>
</dbReference>
<sequence>MVVDVDEKIKKCERCVRRKTHPQKAAPLVNIQTHRPLELVCMDFLTLEPDSSNTKDILVITDHFTKYAVAIPTQNQKAQTVAKRLWDNFFVHYGFPEGQLSDQGPDFESCRIQELCKIAGIRKVRTTPYHPRASPVERFNRTLLQMLGTLENKNKAHWKDHVRPLVHAYKCTRSDVTGYSPYELMFGRKPRLPVDLAFGLASNTSFPSHSQYVKSLKSRLEESYRVATHNASKVADQNKKRFDRNVTVSALDSGDPVLVRNVRLRGKHKLSDKWEPEIYIVLKKAGDMPVYTVCPEGKDGPRLLAVSD</sequence>
<evidence type="ECO:0000313" key="3">
    <source>
        <dbReference type="Proteomes" id="UP000830375"/>
    </source>
</evidence>
<dbReference type="Gene3D" id="3.30.420.10">
    <property type="entry name" value="Ribonuclease H-like superfamily/Ribonuclease H"/>
    <property type="match status" value="1"/>
</dbReference>
<comment type="caution">
    <text evidence="2">The sequence shown here is derived from an EMBL/GenBank/DDBJ whole genome shotgun (WGS) entry which is preliminary data.</text>
</comment>
<keyword evidence="3" id="KW-1185">Reference proteome</keyword>
<reference evidence="2 3" key="1">
    <citation type="submission" date="2022-01" db="EMBL/GenBank/DDBJ databases">
        <title>A high-quality chromosome-level genome assembly of rohu carp, Labeo rohita.</title>
        <authorList>
            <person name="Arick M.A. II"/>
            <person name="Hsu C.-Y."/>
            <person name="Magbanua Z."/>
            <person name="Pechanova O."/>
            <person name="Grover C."/>
            <person name="Miller E."/>
            <person name="Thrash A."/>
            <person name="Ezzel L."/>
            <person name="Alam S."/>
            <person name="Benzie J."/>
            <person name="Hamilton M."/>
            <person name="Karsi A."/>
            <person name="Lawrence M.L."/>
            <person name="Peterson D.G."/>
        </authorList>
    </citation>
    <scope>NUCLEOTIDE SEQUENCE [LARGE SCALE GENOMIC DNA]</scope>
    <source>
        <strain evidence="3">BAU-BD-2019</strain>
        <tissue evidence="2">Blood</tissue>
    </source>
</reference>
<dbReference type="PANTHER" id="PTHR37984">
    <property type="entry name" value="PROTEIN CBG26694"/>
    <property type="match status" value="1"/>
</dbReference>
<dbReference type="InterPro" id="IPR050951">
    <property type="entry name" value="Retrovirus_Pol_polyprotein"/>
</dbReference>
<dbReference type="PANTHER" id="PTHR37984:SF15">
    <property type="entry name" value="INTEGRASE CATALYTIC DOMAIN-CONTAINING PROTEIN"/>
    <property type="match status" value="1"/>
</dbReference>
<dbReference type="InterPro" id="IPR012337">
    <property type="entry name" value="RNaseH-like_sf"/>
</dbReference>
<gene>
    <name evidence="2" type="ORF">H4Q32_024252</name>
</gene>
<evidence type="ECO:0000313" key="2">
    <source>
        <dbReference type="EMBL" id="KAI2655657.1"/>
    </source>
</evidence>
<organism evidence="2 3">
    <name type="scientific">Labeo rohita</name>
    <name type="common">Indian major carp</name>
    <name type="synonym">Cyprinus rohita</name>
    <dbReference type="NCBI Taxonomy" id="84645"/>
    <lineage>
        <taxon>Eukaryota</taxon>
        <taxon>Metazoa</taxon>
        <taxon>Chordata</taxon>
        <taxon>Craniata</taxon>
        <taxon>Vertebrata</taxon>
        <taxon>Euteleostomi</taxon>
        <taxon>Actinopterygii</taxon>
        <taxon>Neopterygii</taxon>
        <taxon>Teleostei</taxon>
        <taxon>Ostariophysi</taxon>
        <taxon>Cypriniformes</taxon>
        <taxon>Cyprinidae</taxon>
        <taxon>Labeoninae</taxon>
        <taxon>Labeonini</taxon>
        <taxon>Labeo</taxon>
    </lineage>
</organism>
<dbReference type="Proteomes" id="UP000830375">
    <property type="component" value="Unassembled WGS sequence"/>
</dbReference>
<dbReference type="EMBL" id="JACTAM010000016">
    <property type="protein sequence ID" value="KAI2655657.1"/>
    <property type="molecule type" value="Genomic_DNA"/>
</dbReference>
<dbReference type="InterPro" id="IPR001584">
    <property type="entry name" value="Integrase_cat-core"/>
</dbReference>